<dbReference type="InterPro" id="IPR012338">
    <property type="entry name" value="Beta-lactam/transpept-like"/>
</dbReference>
<proteinExistence type="inferred from homology"/>
<keyword evidence="4" id="KW-0645">Protease</keyword>
<feature type="compositionally biased region" description="Acidic residues" evidence="3">
    <location>
        <begin position="274"/>
        <end position="284"/>
    </location>
</feature>
<keyword evidence="5" id="KW-1185">Reference proteome</keyword>
<feature type="compositionally biased region" description="Acidic residues" evidence="3">
    <location>
        <begin position="317"/>
        <end position="326"/>
    </location>
</feature>
<feature type="compositionally biased region" description="Polar residues" evidence="3">
    <location>
        <begin position="524"/>
        <end position="533"/>
    </location>
</feature>
<comment type="similarity">
    <text evidence="1">Belongs to the peptidase S13 family.</text>
</comment>
<sequence length="989" mass="100388">MPEPQNTRGEVSETDVQAASPDQDNRPRTAAPSPERAAETSENTPPASDPAERPVNTAGSDAAGTEEAAPESGETDSSGPDSGTKTTPADAPTATVRVAGSLFDETGGDGASSTVKLAKGAVAGAVAKTQELTKPESPSEAGSEEADEPVEAAAPGEPEAESAESETETADQQGCDQESAEQETGEAETPPADDSASAPEEPGAQDHGDEHLSGDEPTDTPDADADAEAEAESVEEGPAEAGAAEVESAEEEPVEAEVPEQVEDESAPQAAAPEDAEPGEEEPAAESQDGKPEDEQQAQEDQSESEVSTEAPADSAEPADDEEGPGEGESSGGAEASTGTSTDVDEDETPAAGTEVEPEWPAEQTQMLAPVVVDEPEKAAEPEEGPAEKTQQISRAALDEALAKPGTKAEPPESAAEQTTRIDLADLRKSAPAESPAEQTQWIDRIDFDEPRTASAADFAGLAVPQADQTVGLTPPAPSPQGQQPPQAQQPYASPEHFAGLTAAHRPEDTTDPVAPRAEPRRFPSQQAGTTTGRKGRGPLISIAVGLVVLLGAAVAFGPSLVEALSKTQVADPPAPVHLDPKIKPLGQNAPTPAQSGISAALAAPAANPALGTLGGVVMDARSGSVLWQQNPGQALMPASTGKLLAMSAALLTLDHDARLTTKVVLGSQPGTVVLVGGGDPTLSSLSGDQESVYQGAAKLDDLVAQVKAASGGNVSTVLVDTSRYRGPTAASGWLPQDVAAGFYAPMEPVMLDGGRADPTKDYSPRTSTPALQAGQELAERLGAATAAPGNAPANAQVLGQVQSAPVSELVENVLQHSDNVLAEALTREVAIATGKEPSFSGGTQAVREVLQRNGLDVTGTTMADGSGLSLDDRITPQLLGQLLHKATAPAGPGGALPEVSAKLRDLLPGLPIAGGSGSLTDRYQGSPGQGWVRAKTGTLDGANSLAGTVVTQDGRLLVFAMMSNGTSSSTARPALDSLADALRSCGCR</sequence>
<dbReference type="SUPFAM" id="SSF56601">
    <property type="entry name" value="beta-lactamase/transpeptidase-like"/>
    <property type="match status" value="1"/>
</dbReference>
<organism evidence="4 5">
    <name type="scientific">Saccharopolyspora mangrovi</name>
    <dbReference type="NCBI Taxonomy" id="3082379"/>
    <lineage>
        <taxon>Bacteria</taxon>
        <taxon>Bacillati</taxon>
        <taxon>Actinomycetota</taxon>
        <taxon>Actinomycetes</taxon>
        <taxon>Pseudonocardiales</taxon>
        <taxon>Pseudonocardiaceae</taxon>
        <taxon>Saccharopolyspora</taxon>
    </lineage>
</organism>
<name>A0ABU6AD47_9PSEU</name>
<reference evidence="4 5" key="1">
    <citation type="submission" date="2023-10" db="EMBL/GenBank/DDBJ databases">
        <title>Saccharopolyspora sp. nov., isolated from mangrove soil.</title>
        <authorList>
            <person name="Lu Y."/>
            <person name="Liu W."/>
        </authorList>
    </citation>
    <scope>NUCLEOTIDE SEQUENCE [LARGE SCALE GENOMIC DNA]</scope>
    <source>
        <strain evidence="4 5">S2-29</strain>
    </source>
</reference>
<dbReference type="RefSeq" id="WP_324266885.1">
    <property type="nucleotide sequence ID" value="NZ_JAWLNX010000012.1"/>
</dbReference>
<evidence type="ECO:0000256" key="1">
    <source>
        <dbReference type="ARBA" id="ARBA00006096"/>
    </source>
</evidence>
<dbReference type="EMBL" id="JAWLNX010000012">
    <property type="protein sequence ID" value="MEB3369403.1"/>
    <property type="molecule type" value="Genomic_DNA"/>
</dbReference>
<feature type="compositionally biased region" description="Acidic residues" evidence="3">
    <location>
        <begin position="158"/>
        <end position="169"/>
    </location>
</feature>
<dbReference type="GO" id="GO:0009002">
    <property type="term" value="F:serine-type D-Ala-D-Ala carboxypeptidase activity"/>
    <property type="evidence" value="ECO:0007669"/>
    <property type="project" value="UniProtKB-EC"/>
</dbReference>
<feature type="compositionally biased region" description="Low complexity" evidence="3">
    <location>
        <begin position="480"/>
        <end position="493"/>
    </location>
</feature>
<feature type="region of interest" description="Disordered" evidence="3">
    <location>
        <begin position="506"/>
        <end position="536"/>
    </location>
</feature>
<feature type="compositionally biased region" description="Low complexity" evidence="3">
    <location>
        <begin position="84"/>
        <end position="95"/>
    </location>
</feature>
<feature type="compositionally biased region" description="Acidic residues" evidence="3">
    <location>
        <begin position="247"/>
        <end position="266"/>
    </location>
</feature>
<evidence type="ECO:0000313" key="4">
    <source>
        <dbReference type="EMBL" id="MEB3369403.1"/>
    </source>
</evidence>
<dbReference type="Pfam" id="PF02113">
    <property type="entry name" value="Peptidase_S13"/>
    <property type="match status" value="2"/>
</dbReference>
<dbReference type="PANTHER" id="PTHR30023">
    <property type="entry name" value="D-ALANYL-D-ALANINE CARBOXYPEPTIDASE"/>
    <property type="match status" value="1"/>
</dbReference>
<feature type="compositionally biased region" description="Basic and acidic residues" evidence="3">
    <location>
        <begin position="204"/>
        <end position="214"/>
    </location>
</feature>
<comment type="caution">
    <text evidence="4">The sequence shown here is derived from an EMBL/GenBank/DDBJ whole genome shotgun (WGS) entry which is preliminary data.</text>
</comment>
<dbReference type="InterPro" id="IPR000667">
    <property type="entry name" value="Peptidase_S13"/>
</dbReference>
<feature type="region of interest" description="Disordered" evidence="3">
    <location>
        <begin position="125"/>
        <end position="449"/>
    </location>
</feature>
<dbReference type="NCBIfam" id="TIGR00666">
    <property type="entry name" value="PBP4"/>
    <property type="match status" value="1"/>
</dbReference>
<evidence type="ECO:0000256" key="3">
    <source>
        <dbReference type="SAM" id="MobiDB-lite"/>
    </source>
</evidence>
<feature type="compositionally biased region" description="Low complexity" evidence="3">
    <location>
        <begin position="332"/>
        <end position="342"/>
    </location>
</feature>
<feature type="region of interest" description="Disordered" evidence="3">
    <location>
        <begin position="469"/>
        <end position="493"/>
    </location>
</feature>
<accession>A0ABU6AD47</accession>
<feature type="compositionally biased region" description="Polar residues" evidence="3">
    <location>
        <begin position="1"/>
        <end position="22"/>
    </location>
</feature>
<dbReference type="PANTHER" id="PTHR30023:SF0">
    <property type="entry name" value="PENICILLIN-SENSITIVE CARBOXYPEPTIDASE A"/>
    <property type="match status" value="1"/>
</dbReference>
<feature type="compositionally biased region" description="Acidic residues" evidence="3">
    <location>
        <begin position="216"/>
        <end position="238"/>
    </location>
</feature>
<keyword evidence="4" id="KW-0121">Carboxypeptidase</keyword>
<dbReference type="PRINTS" id="PR00922">
    <property type="entry name" value="DADACBPTASE3"/>
</dbReference>
<protein>
    <submittedName>
        <fullName evidence="4">D-alanyl-D-alanine carboxypeptidase/D-alanyl-D-alanine-endopeptidase</fullName>
        <ecNumber evidence="4">3.4.16.4</ecNumber>
    </submittedName>
</protein>
<evidence type="ECO:0000256" key="2">
    <source>
        <dbReference type="ARBA" id="ARBA00022801"/>
    </source>
</evidence>
<dbReference type="Gene3D" id="3.40.710.10">
    <property type="entry name" value="DD-peptidase/beta-lactamase superfamily"/>
    <property type="match status" value="2"/>
</dbReference>
<gene>
    <name evidence="4" type="primary">dacB</name>
    <name evidence="4" type="ORF">R4I43_18490</name>
</gene>
<feature type="compositionally biased region" description="Acidic residues" evidence="3">
    <location>
        <begin position="295"/>
        <end position="304"/>
    </location>
</feature>
<dbReference type="Proteomes" id="UP001327093">
    <property type="component" value="Unassembled WGS sequence"/>
</dbReference>
<evidence type="ECO:0000313" key="5">
    <source>
        <dbReference type="Proteomes" id="UP001327093"/>
    </source>
</evidence>
<feature type="region of interest" description="Disordered" evidence="3">
    <location>
        <begin position="1"/>
        <end position="113"/>
    </location>
</feature>
<dbReference type="EC" id="3.4.16.4" evidence="4"/>
<keyword evidence="2 4" id="KW-0378">Hydrolase</keyword>